<dbReference type="InterPro" id="IPR004089">
    <property type="entry name" value="MCPsignal_dom"/>
</dbReference>
<evidence type="ECO:0000256" key="4">
    <source>
        <dbReference type="SAM" id="MobiDB-lite"/>
    </source>
</evidence>
<feature type="compositionally biased region" description="Acidic residues" evidence="4">
    <location>
        <begin position="557"/>
        <end position="567"/>
    </location>
</feature>
<feature type="transmembrane region" description="Helical" evidence="5">
    <location>
        <begin position="211"/>
        <end position="230"/>
    </location>
</feature>
<gene>
    <name evidence="7" type="ORF">KIF53_10190</name>
</gene>
<evidence type="ECO:0000259" key="6">
    <source>
        <dbReference type="PROSITE" id="PS50111"/>
    </source>
</evidence>
<evidence type="ECO:0000313" key="7">
    <source>
        <dbReference type="EMBL" id="MBW8287993.1"/>
    </source>
</evidence>
<proteinExistence type="inferred from homology"/>
<organism evidence="7 8">
    <name type="scientific">Chromobacterium subtsugae</name>
    <dbReference type="NCBI Taxonomy" id="251747"/>
    <lineage>
        <taxon>Bacteria</taxon>
        <taxon>Pseudomonadati</taxon>
        <taxon>Pseudomonadota</taxon>
        <taxon>Betaproteobacteria</taxon>
        <taxon>Neisseriales</taxon>
        <taxon>Chromobacteriaceae</taxon>
        <taxon>Chromobacterium</taxon>
    </lineage>
</organism>
<dbReference type="Pfam" id="PF00015">
    <property type="entry name" value="MCPsignal"/>
    <property type="match status" value="1"/>
</dbReference>
<dbReference type="Pfam" id="PF12729">
    <property type="entry name" value="4HB_MCP_1"/>
    <property type="match status" value="1"/>
</dbReference>
<keyword evidence="8" id="KW-1185">Reference proteome</keyword>
<feature type="region of interest" description="Disordered" evidence="4">
    <location>
        <begin position="534"/>
        <end position="574"/>
    </location>
</feature>
<dbReference type="InterPro" id="IPR024478">
    <property type="entry name" value="HlyB_4HB_MCP"/>
</dbReference>
<dbReference type="SUPFAM" id="SSF58104">
    <property type="entry name" value="Methyl-accepting chemotaxis protein (MCP) signaling domain"/>
    <property type="match status" value="1"/>
</dbReference>
<evidence type="ECO:0000256" key="1">
    <source>
        <dbReference type="ARBA" id="ARBA00022500"/>
    </source>
</evidence>
<evidence type="ECO:0000256" key="5">
    <source>
        <dbReference type="SAM" id="Phobius"/>
    </source>
</evidence>
<name>A0ABS7FD25_9NEIS</name>
<dbReference type="InterPro" id="IPR051310">
    <property type="entry name" value="MCP_chemotaxis"/>
</dbReference>
<dbReference type="PRINTS" id="PR00260">
    <property type="entry name" value="CHEMTRNSDUCR"/>
</dbReference>
<dbReference type="EMBL" id="JAHDTB010000007">
    <property type="protein sequence ID" value="MBW8287993.1"/>
    <property type="molecule type" value="Genomic_DNA"/>
</dbReference>
<dbReference type="PROSITE" id="PS50111">
    <property type="entry name" value="CHEMOTAXIS_TRANSDUC_2"/>
    <property type="match status" value="1"/>
</dbReference>
<dbReference type="SMART" id="SM00283">
    <property type="entry name" value="MA"/>
    <property type="match status" value="1"/>
</dbReference>
<dbReference type="Gene3D" id="1.10.287.950">
    <property type="entry name" value="Methyl-accepting chemotaxis protein"/>
    <property type="match status" value="1"/>
</dbReference>
<sequence>MNVLILTISGERSVMNWFHNLQVRTKLLLSFGVLLALLLTMGIVGYQASARVNAGLEDLFTNQFSPLIGISNARVAAMTHNRALYRYLAETDKAKMDDAAAHMDQYDKELFQQMKLELGSTMEPEEADANRRWQTQWPIYLSASKEAMKLAYEDPGTGEGRKRAMEIVRSKARPAFDIVEQSLTLVKEVNERVAEKTHTLGQETYASTTRVVITLSIISLLICGALSLLVTRSILRQLGGDPSYAMQVVARVADGDLSVPIKLNGNDSSSLLYSIKGMAHRLSDTLAEVSSMSESIGAASEQVSSTASSLAQTASELASSVEETSASVEEMASTVTQNADNARVTEGIASKSADSATESGKAVGDMVHAMKEIASRITVINDIANKTDLLAINAAIEAARAGEHGKGFATVAVEVRKLAERSQVAAKEIGDLAGRSVSVAERAGVLLQEMLPGIDQTATLVQEISAASREQRTGIDQINTAVSQISTGMQSSASSAEELSSTSEELSSAAMQLQDLMQQFKLRSSRHARKGISLHMSGHGAGGARKTASAPPHSMQADDDDFDEGVDDDKFSKY</sequence>
<feature type="domain" description="Methyl-accepting transducer" evidence="6">
    <location>
        <begin position="285"/>
        <end position="507"/>
    </location>
</feature>
<keyword evidence="1" id="KW-0145">Chemotaxis</keyword>
<evidence type="ECO:0000256" key="3">
    <source>
        <dbReference type="PROSITE-ProRule" id="PRU00284"/>
    </source>
</evidence>
<comment type="similarity">
    <text evidence="2">Belongs to the methyl-accepting chemotaxis (MCP) protein family.</text>
</comment>
<dbReference type="PANTHER" id="PTHR43531">
    <property type="entry name" value="PROTEIN ICFG"/>
    <property type="match status" value="1"/>
</dbReference>
<evidence type="ECO:0000256" key="2">
    <source>
        <dbReference type="ARBA" id="ARBA00029447"/>
    </source>
</evidence>
<keyword evidence="5" id="KW-0472">Membrane</keyword>
<feature type="transmembrane region" description="Helical" evidence="5">
    <location>
        <begin position="27"/>
        <end position="46"/>
    </location>
</feature>
<keyword evidence="3" id="KW-0807">Transducer</keyword>
<accession>A0ABS7FD25</accession>
<keyword evidence="5" id="KW-0812">Transmembrane</keyword>
<evidence type="ECO:0000313" key="8">
    <source>
        <dbReference type="Proteomes" id="UP000711178"/>
    </source>
</evidence>
<dbReference type="InterPro" id="IPR004090">
    <property type="entry name" value="Chemotax_Me-accpt_rcpt"/>
</dbReference>
<protein>
    <submittedName>
        <fullName evidence="7">MCP four helix bundle domain-containing protein</fullName>
    </submittedName>
</protein>
<keyword evidence="5" id="KW-1133">Transmembrane helix</keyword>
<reference evidence="7 8" key="1">
    <citation type="submission" date="2021-05" db="EMBL/GenBank/DDBJ databases">
        <title>Draft Whole Genome Sequencing Of Biosensor Chromobacterium violaceum Strain CV026 Reveals A Regulatory RNA In Chromobacterium violaceum Phenotype Regulatory Network.</title>
        <authorList>
            <person name="Hong K.W."/>
            <person name="Chan K.G."/>
            <person name="Chang C.-Y."/>
        </authorList>
    </citation>
    <scope>NUCLEOTIDE SEQUENCE [LARGE SCALE GENOMIC DNA]</scope>
    <source>
        <strain evidence="7 8">ATCC 31532</strain>
    </source>
</reference>
<dbReference type="PANTHER" id="PTHR43531:SF11">
    <property type="entry name" value="METHYL-ACCEPTING CHEMOTAXIS PROTEIN 3"/>
    <property type="match status" value="1"/>
</dbReference>
<dbReference type="Proteomes" id="UP000711178">
    <property type="component" value="Unassembled WGS sequence"/>
</dbReference>
<comment type="caution">
    <text evidence="7">The sequence shown here is derived from an EMBL/GenBank/DDBJ whole genome shotgun (WGS) entry which is preliminary data.</text>
</comment>